<name>A0AAV5MEX2_9ROSI</name>
<gene>
    <name evidence="1" type="ORF">SLEP1_g55258</name>
</gene>
<reference evidence="1 2" key="1">
    <citation type="journal article" date="2021" name="Commun. Biol.">
        <title>The genome of Shorea leprosula (Dipterocarpaceae) highlights the ecological relevance of drought in aseasonal tropical rainforests.</title>
        <authorList>
            <person name="Ng K.K.S."/>
            <person name="Kobayashi M.J."/>
            <person name="Fawcett J.A."/>
            <person name="Hatakeyama M."/>
            <person name="Paape T."/>
            <person name="Ng C.H."/>
            <person name="Ang C.C."/>
            <person name="Tnah L.H."/>
            <person name="Lee C.T."/>
            <person name="Nishiyama T."/>
            <person name="Sese J."/>
            <person name="O'Brien M.J."/>
            <person name="Copetti D."/>
            <person name="Mohd Noor M.I."/>
            <person name="Ong R.C."/>
            <person name="Putra M."/>
            <person name="Sireger I.Z."/>
            <person name="Indrioko S."/>
            <person name="Kosugi Y."/>
            <person name="Izuno A."/>
            <person name="Isagi Y."/>
            <person name="Lee S.L."/>
            <person name="Shimizu K.K."/>
        </authorList>
    </citation>
    <scope>NUCLEOTIDE SEQUENCE [LARGE SCALE GENOMIC DNA]</scope>
    <source>
        <strain evidence="1">214</strain>
    </source>
</reference>
<evidence type="ECO:0000313" key="2">
    <source>
        <dbReference type="Proteomes" id="UP001054252"/>
    </source>
</evidence>
<organism evidence="1 2">
    <name type="scientific">Rubroshorea leprosula</name>
    <dbReference type="NCBI Taxonomy" id="152421"/>
    <lineage>
        <taxon>Eukaryota</taxon>
        <taxon>Viridiplantae</taxon>
        <taxon>Streptophyta</taxon>
        <taxon>Embryophyta</taxon>
        <taxon>Tracheophyta</taxon>
        <taxon>Spermatophyta</taxon>
        <taxon>Magnoliopsida</taxon>
        <taxon>eudicotyledons</taxon>
        <taxon>Gunneridae</taxon>
        <taxon>Pentapetalae</taxon>
        <taxon>rosids</taxon>
        <taxon>malvids</taxon>
        <taxon>Malvales</taxon>
        <taxon>Dipterocarpaceae</taxon>
        <taxon>Rubroshorea</taxon>
    </lineage>
</organism>
<evidence type="ECO:0000313" key="1">
    <source>
        <dbReference type="EMBL" id="GKV48445.1"/>
    </source>
</evidence>
<protein>
    <submittedName>
        <fullName evidence="1">Uncharacterized protein</fullName>
    </submittedName>
</protein>
<accession>A0AAV5MEX2</accession>
<dbReference type="Proteomes" id="UP001054252">
    <property type="component" value="Unassembled WGS sequence"/>
</dbReference>
<dbReference type="EMBL" id="BPVZ01000257">
    <property type="protein sequence ID" value="GKV48445.1"/>
    <property type="molecule type" value="Genomic_DNA"/>
</dbReference>
<sequence length="77" mass="8607">MPLSFLTTYENSIEGLKGLTIRQVPWLIKVHSVLLGEGNNRGQLEDGNKGKVGQVESRRNDWVELSELGKSSEPTRL</sequence>
<proteinExistence type="predicted"/>
<keyword evidence="2" id="KW-1185">Reference proteome</keyword>
<dbReference type="AlphaFoldDB" id="A0AAV5MEX2"/>
<comment type="caution">
    <text evidence="1">The sequence shown here is derived from an EMBL/GenBank/DDBJ whole genome shotgun (WGS) entry which is preliminary data.</text>
</comment>